<keyword evidence="5" id="KW-0175">Coiled coil</keyword>
<comment type="pathway">
    <text evidence="1">Protein modification; protein ubiquitination.</text>
</comment>
<dbReference type="CDD" id="cd00200">
    <property type="entry name" value="WD40"/>
    <property type="match status" value="1"/>
</dbReference>
<dbReference type="PROSITE" id="PS00678">
    <property type="entry name" value="WD_REPEATS_1"/>
    <property type="match status" value="2"/>
</dbReference>
<dbReference type="GO" id="GO:0016567">
    <property type="term" value="P:protein ubiquitination"/>
    <property type="evidence" value="ECO:0007669"/>
    <property type="project" value="UniProtKB-UniPathway"/>
</dbReference>
<dbReference type="InterPro" id="IPR013083">
    <property type="entry name" value="Znf_RING/FYVE/PHD"/>
</dbReference>
<keyword evidence="3" id="KW-0677">Repeat</keyword>
<dbReference type="Pfam" id="PF00400">
    <property type="entry name" value="WD40"/>
    <property type="match status" value="4"/>
</dbReference>
<dbReference type="InterPro" id="IPR036322">
    <property type="entry name" value="WD40_repeat_dom_sf"/>
</dbReference>
<feature type="domain" description="U-box" evidence="7">
    <location>
        <begin position="176"/>
        <end position="221"/>
    </location>
</feature>
<feature type="region of interest" description="Disordered" evidence="6">
    <location>
        <begin position="337"/>
        <end position="391"/>
    </location>
</feature>
<dbReference type="InParanoid" id="A0A7I4DH54"/>
<dbReference type="InterPro" id="IPR001680">
    <property type="entry name" value="WD40_rpt"/>
</dbReference>
<dbReference type="InterPro" id="IPR059179">
    <property type="entry name" value="MLKL-like_MCAfunc"/>
</dbReference>
<evidence type="ECO:0000313" key="9">
    <source>
        <dbReference type="Proteomes" id="UP000006727"/>
    </source>
</evidence>
<dbReference type="UniPathway" id="UPA00143"/>
<dbReference type="EnsemblPlants" id="Pp3c4_1260V3.1">
    <property type="protein sequence ID" value="Pp3c4_1260V3.1"/>
    <property type="gene ID" value="Pp3c4_1260"/>
</dbReference>
<dbReference type="Pfam" id="PF04564">
    <property type="entry name" value="U-box"/>
    <property type="match status" value="1"/>
</dbReference>
<keyword evidence="9" id="KW-1185">Reference proteome</keyword>
<dbReference type="PROSITE" id="PS50294">
    <property type="entry name" value="WD_REPEATS_REGION"/>
    <property type="match status" value="3"/>
</dbReference>
<dbReference type="GO" id="GO:0007166">
    <property type="term" value="P:cell surface receptor signaling pathway"/>
    <property type="evidence" value="ECO:0007669"/>
    <property type="project" value="InterPro"/>
</dbReference>
<evidence type="ECO:0000313" key="8">
    <source>
        <dbReference type="EnsemblPlants" id="Pp3c4_1260V3.1"/>
    </source>
</evidence>
<feature type="coiled-coil region" evidence="5">
    <location>
        <begin position="7"/>
        <end position="34"/>
    </location>
</feature>
<keyword evidence="2 4" id="KW-0853">WD repeat</keyword>
<evidence type="ECO:0000256" key="2">
    <source>
        <dbReference type="ARBA" id="ARBA00022574"/>
    </source>
</evidence>
<evidence type="ECO:0000256" key="3">
    <source>
        <dbReference type="ARBA" id="ARBA00022737"/>
    </source>
</evidence>
<feature type="repeat" description="WD" evidence="4">
    <location>
        <begin position="416"/>
        <end position="450"/>
    </location>
</feature>
<evidence type="ECO:0000256" key="5">
    <source>
        <dbReference type="SAM" id="Coils"/>
    </source>
</evidence>
<proteinExistence type="predicted"/>
<evidence type="ECO:0000256" key="1">
    <source>
        <dbReference type="ARBA" id="ARBA00004906"/>
    </source>
</evidence>
<dbReference type="CDD" id="cd21037">
    <property type="entry name" value="MLKL_NTD"/>
    <property type="match status" value="1"/>
</dbReference>
<dbReference type="AlphaFoldDB" id="A0A7I4DH54"/>
<dbReference type="InterPro" id="IPR003613">
    <property type="entry name" value="Ubox_domain"/>
</dbReference>
<dbReference type="Proteomes" id="UP000006727">
    <property type="component" value="Chromosome 4"/>
</dbReference>
<dbReference type="SUPFAM" id="SSF50978">
    <property type="entry name" value="WD40 repeat-like"/>
    <property type="match status" value="1"/>
</dbReference>
<evidence type="ECO:0000256" key="6">
    <source>
        <dbReference type="SAM" id="MobiDB-lite"/>
    </source>
</evidence>
<name>A0A7I4DH54_PHYPA</name>
<dbReference type="FunFam" id="2.130.10.10:FF:002226">
    <property type="entry name" value="Uncharacterized WD repeat-containing protein C343.17c"/>
    <property type="match status" value="1"/>
</dbReference>
<dbReference type="Gene3D" id="1.20.930.20">
    <property type="entry name" value="Adaptor protein Cbl, N-terminal domain"/>
    <property type="match status" value="1"/>
</dbReference>
<dbReference type="CDD" id="cd16453">
    <property type="entry name" value="RING-Ubox"/>
    <property type="match status" value="1"/>
</dbReference>
<reference evidence="8 9" key="2">
    <citation type="journal article" date="2018" name="Plant J.">
        <title>The Physcomitrella patens chromosome-scale assembly reveals moss genome structure and evolution.</title>
        <authorList>
            <person name="Lang D."/>
            <person name="Ullrich K.K."/>
            <person name="Murat F."/>
            <person name="Fuchs J."/>
            <person name="Jenkins J."/>
            <person name="Haas F.B."/>
            <person name="Piednoel M."/>
            <person name="Gundlach H."/>
            <person name="Van Bel M."/>
            <person name="Meyberg R."/>
            <person name="Vives C."/>
            <person name="Morata J."/>
            <person name="Symeonidi A."/>
            <person name="Hiss M."/>
            <person name="Muchero W."/>
            <person name="Kamisugi Y."/>
            <person name="Saleh O."/>
            <person name="Blanc G."/>
            <person name="Decker E.L."/>
            <person name="van Gessel N."/>
            <person name="Grimwood J."/>
            <person name="Hayes R.D."/>
            <person name="Graham S.W."/>
            <person name="Gunter L.E."/>
            <person name="McDaniel S.F."/>
            <person name="Hoernstein S.N.W."/>
            <person name="Larsson A."/>
            <person name="Li F.W."/>
            <person name="Perroud P.F."/>
            <person name="Phillips J."/>
            <person name="Ranjan P."/>
            <person name="Rokshar D.S."/>
            <person name="Rothfels C.J."/>
            <person name="Schneider L."/>
            <person name="Shu S."/>
            <person name="Stevenson D.W."/>
            <person name="Thummler F."/>
            <person name="Tillich M."/>
            <person name="Villarreal Aguilar J.C."/>
            <person name="Widiez T."/>
            <person name="Wong G.K."/>
            <person name="Wymore A."/>
            <person name="Zhang Y."/>
            <person name="Zimmer A.D."/>
            <person name="Quatrano R.S."/>
            <person name="Mayer K.F.X."/>
            <person name="Goodstein D."/>
            <person name="Casacuberta J.M."/>
            <person name="Vandepoele K."/>
            <person name="Reski R."/>
            <person name="Cuming A.C."/>
            <person name="Tuskan G.A."/>
            <person name="Maumus F."/>
            <person name="Salse J."/>
            <person name="Schmutz J."/>
            <person name="Rensing S.A."/>
        </authorList>
    </citation>
    <scope>NUCLEOTIDE SEQUENCE [LARGE SCALE GENOMIC DNA]</scope>
    <source>
        <strain evidence="8 9">cv. Gransden 2004</strain>
    </source>
</reference>
<protein>
    <recommendedName>
        <fullName evidence="7">U-box domain-containing protein</fullName>
    </recommendedName>
</protein>
<dbReference type="InterPro" id="IPR015943">
    <property type="entry name" value="WD40/YVTN_repeat-like_dom_sf"/>
</dbReference>
<dbReference type="PANTHER" id="PTHR44156">
    <property type="entry name" value="SUPERNUMERARY LIMBS, ISOFORM B-RELATED"/>
    <property type="match status" value="1"/>
</dbReference>
<evidence type="ECO:0000256" key="4">
    <source>
        <dbReference type="PROSITE-ProRule" id="PRU00221"/>
    </source>
</evidence>
<dbReference type="GO" id="GO:0004842">
    <property type="term" value="F:ubiquitin-protein transferase activity"/>
    <property type="evidence" value="ECO:0007669"/>
    <property type="project" value="InterPro"/>
</dbReference>
<dbReference type="InterPro" id="IPR053299">
    <property type="entry name" value="ASTRA_WD_repeat"/>
</dbReference>
<dbReference type="InterPro" id="IPR036537">
    <property type="entry name" value="Adaptor_Cbl_N_dom_sf"/>
</dbReference>
<organism evidence="8 9">
    <name type="scientific">Physcomitrium patens</name>
    <name type="common">Spreading-leaved earth moss</name>
    <name type="synonym">Physcomitrella patens</name>
    <dbReference type="NCBI Taxonomy" id="3218"/>
    <lineage>
        <taxon>Eukaryota</taxon>
        <taxon>Viridiplantae</taxon>
        <taxon>Streptophyta</taxon>
        <taxon>Embryophyta</taxon>
        <taxon>Bryophyta</taxon>
        <taxon>Bryophytina</taxon>
        <taxon>Bryopsida</taxon>
        <taxon>Funariidae</taxon>
        <taxon>Funariales</taxon>
        <taxon>Funariaceae</taxon>
        <taxon>Physcomitrium</taxon>
    </lineage>
</organism>
<dbReference type="Gene3D" id="2.130.10.10">
    <property type="entry name" value="YVTN repeat-like/Quinoprotein amine dehydrogenase"/>
    <property type="match status" value="2"/>
</dbReference>
<feature type="repeat" description="WD" evidence="4">
    <location>
        <begin position="537"/>
        <end position="577"/>
    </location>
</feature>
<dbReference type="InterPro" id="IPR019775">
    <property type="entry name" value="WD40_repeat_CS"/>
</dbReference>
<evidence type="ECO:0000259" key="7">
    <source>
        <dbReference type="Pfam" id="PF04564"/>
    </source>
</evidence>
<feature type="repeat" description="WD" evidence="4">
    <location>
        <begin position="495"/>
        <end position="536"/>
    </location>
</feature>
<dbReference type="Gene3D" id="3.30.40.10">
    <property type="entry name" value="Zinc/RING finger domain, C3HC4 (zinc finger)"/>
    <property type="match status" value="1"/>
</dbReference>
<sequence>MASPVSVSELVTAMMALKNMYDQHQENKQEVKVLQDFIAEYSEHVPSIQQALKDRKSTGVAVTVLNKLESDLEEATKQLKKWAADRNFFRVLKSTDRKGKLETLVRNFLTSVQNNVNMPIMSVVVCNPPETQSHGSSSDVTPLHSMEEVKLVLTTFWEDILAAITSLEEAITKYSDDFMDPILHTLMIDPVVATNGHTYCRWTIIDNNMIRDPHDPSKDLTIMVDNVNLRRGLFDMFPEQTEKYRQRRQEYRCKALSLARSNQLADAVVALQHVLKWNENDEECALAHDEVKEILKNIDIQHSHDMPDPSPSNGDQSLSRVGDSMIKKDTLEIPNWWAQDEVRLPDTGEGDDEADGTDGSTHPCAHTAENDELDLSKSEVEDTDASVSVEAEGSDTEAVYSEIGSLLKLTLKRRWFRGHSKTITSVHWSPGDYEIVTASKDKTVIIWEIKYRPSHEKPSGCLPSLRWQSDWKTEKVKQFYESRKQNLSGRVKMTLKGHSGPVNCVGYDVSGRWIASASSDKSAKIWNARTGSVVQTLRSHSDDVTCVAWSSLGYLATTSADCTTLIWDGKTGKKLCTLGGHTKEVTCTAWSPTETSIFAGVPKSGTWNTHNILRRAFTTSDVFGLVPERQLPGNCIC</sequence>
<dbReference type="SMART" id="SM00320">
    <property type="entry name" value="WD40"/>
    <property type="match status" value="4"/>
</dbReference>
<dbReference type="Gramene" id="Pp3c4_1260V3.1">
    <property type="protein sequence ID" value="Pp3c4_1260V3.1"/>
    <property type="gene ID" value="Pp3c4_1260"/>
</dbReference>
<dbReference type="PROSITE" id="PS50082">
    <property type="entry name" value="WD_REPEATS_2"/>
    <property type="match status" value="3"/>
</dbReference>
<reference evidence="8" key="3">
    <citation type="submission" date="2020-12" db="UniProtKB">
        <authorList>
            <consortium name="EnsemblPlants"/>
        </authorList>
    </citation>
    <scope>IDENTIFICATION</scope>
</reference>
<dbReference type="SUPFAM" id="SSF57850">
    <property type="entry name" value="RING/U-box"/>
    <property type="match status" value="1"/>
</dbReference>
<dbReference type="EMBL" id="ABEU02000004">
    <property type="status" value="NOT_ANNOTATED_CDS"/>
    <property type="molecule type" value="Genomic_DNA"/>
</dbReference>
<accession>A0A7I4DH54</accession>
<reference evidence="8 9" key="1">
    <citation type="journal article" date="2008" name="Science">
        <title>The Physcomitrella genome reveals evolutionary insights into the conquest of land by plants.</title>
        <authorList>
            <person name="Rensing S."/>
            <person name="Lang D."/>
            <person name="Zimmer A."/>
            <person name="Terry A."/>
            <person name="Salamov A."/>
            <person name="Shapiro H."/>
            <person name="Nishiyama T."/>
            <person name="Perroud P.-F."/>
            <person name="Lindquist E."/>
            <person name="Kamisugi Y."/>
            <person name="Tanahashi T."/>
            <person name="Sakakibara K."/>
            <person name="Fujita T."/>
            <person name="Oishi K."/>
            <person name="Shin-I T."/>
            <person name="Kuroki Y."/>
            <person name="Toyoda A."/>
            <person name="Suzuki Y."/>
            <person name="Hashimoto A."/>
            <person name="Yamaguchi K."/>
            <person name="Sugano A."/>
            <person name="Kohara Y."/>
            <person name="Fujiyama A."/>
            <person name="Anterola A."/>
            <person name="Aoki S."/>
            <person name="Ashton N."/>
            <person name="Barbazuk W.B."/>
            <person name="Barker E."/>
            <person name="Bennetzen J."/>
            <person name="Bezanilla M."/>
            <person name="Blankenship R."/>
            <person name="Cho S.H."/>
            <person name="Dutcher S."/>
            <person name="Estelle M."/>
            <person name="Fawcett J.A."/>
            <person name="Gundlach H."/>
            <person name="Hanada K."/>
            <person name="Heyl A."/>
            <person name="Hicks K.A."/>
            <person name="Hugh J."/>
            <person name="Lohr M."/>
            <person name="Mayer K."/>
            <person name="Melkozernov A."/>
            <person name="Murata T."/>
            <person name="Nelson D."/>
            <person name="Pils B."/>
            <person name="Prigge M."/>
            <person name="Reiss B."/>
            <person name="Renner T."/>
            <person name="Rombauts S."/>
            <person name="Rushton P."/>
            <person name="Sanderfoot A."/>
            <person name="Schween G."/>
            <person name="Shiu S.-H."/>
            <person name="Stueber K."/>
            <person name="Theodoulou F.L."/>
            <person name="Tu H."/>
            <person name="Van de Peer Y."/>
            <person name="Verrier P.J."/>
            <person name="Waters E."/>
            <person name="Wood A."/>
            <person name="Yang L."/>
            <person name="Cove D."/>
            <person name="Cuming A."/>
            <person name="Hasebe M."/>
            <person name="Lucas S."/>
            <person name="Mishler D.B."/>
            <person name="Reski R."/>
            <person name="Grigoriev I."/>
            <person name="Quatrano R.S."/>
            <person name="Boore J.L."/>
        </authorList>
    </citation>
    <scope>NUCLEOTIDE SEQUENCE [LARGE SCALE GENOMIC DNA]</scope>
    <source>
        <strain evidence="8 9">cv. Gransden 2004</strain>
    </source>
</reference>